<dbReference type="InterPro" id="IPR000184">
    <property type="entry name" value="Bac_surfAg_D15"/>
</dbReference>
<dbReference type="InterPro" id="IPR004843">
    <property type="entry name" value="Calcineurin-like_PHP"/>
</dbReference>
<dbReference type="Proteomes" id="UP000576082">
    <property type="component" value="Unassembled WGS sequence"/>
</dbReference>
<gene>
    <name evidence="7" type="ORF">HHU12_16770</name>
</gene>
<reference evidence="7 8" key="1">
    <citation type="submission" date="2020-04" db="EMBL/GenBank/DDBJ databases">
        <title>Flammeovirga sp. SR4, a novel species isolated from seawater.</title>
        <authorList>
            <person name="Wang X."/>
        </authorList>
    </citation>
    <scope>NUCLEOTIDE SEQUENCE [LARGE SCALE GENOMIC DNA]</scope>
    <source>
        <strain evidence="7 8">ATCC 23126</strain>
    </source>
</reference>
<keyword evidence="4" id="KW-0472">Membrane</keyword>
<evidence type="ECO:0000256" key="3">
    <source>
        <dbReference type="ARBA" id="ARBA00022801"/>
    </source>
</evidence>
<dbReference type="EMBL" id="JABANE010000045">
    <property type="protein sequence ID" value="NME69634.1"/>
    <property type="molecule type" value="Genomic_DNA"/>
</dbReference>
<evidence type="ECO:0000313" key="8">
    <source>
        <dbReference type="Proteomes" id="UP000576082"/>
    </source>
</evidence>
<evidence type="ECO:0000256" key="4">
    <source>
        <dbReference type="ARBA" id="ARBA00023136"/>
    </source>
</evidence>
<dbReference type="GO" id="GO:0019867">
    <property type="term" value="C:outer membrane"/>
    <property type="evidence" value="ECO:0007669"/>
    <property type="project" value="InterPro"/>
</dbReference>
<feature type="domain" description="Bacterial surface antigen (D15)" evidence="6">
    <location>
        <begin position="964"/>
        <end position="1177"/>
    </location>
</feature>
<sequence>MKKFLYLFSFYFLFFIKGYAQDHTVFLIGDAGLATKSDKVLQSFFEQIHRSDQENSTVIFLGDNVYPHGLENVGEKKRTQGEEILKAQLEPLKSFKGDVFMVPGNHDYNRGKKNGLKRLRNEEKFVNSILGDSTLAPFDGCPDPVEIPLNDEVTLLLIDTQWLIFDYIETAEYNGCEYRSVDEALIALQDIVSRNKDKKLIIAGHHPVITYGEHGGVFTAKDHLFPLTSFASWAYLPLPVIGSIYPIARKSGVNRQDTGNKVNRKMTSSFENIFKNHPNIIYASGHEHTLQYNLKDNVHYIVSGSGSKTSHVKQGKYSKFAQSTKGFSKVTFTKDGSTNIEYFDEKTTLFSSSFLPKEVETVAQVKQVEFADSVIVPTSTQYATSTSQQKWMGENYRKEWETPIKMPVFDLSKFKGGVKIVQRGGGMATLSFRLQDSLKNQYTLRSIDKNPIKAIPEELKQTIATAVVQDQISAAHPYSPLTVPIMADAIGIYHANPQVVYVGDDPQFGIYQEIAANKVYMLEERPSKNTGDVESFGNAKKIYSTIKTVKKLREDNDNYTDYEFTLKSRLFDMLIGDWDRHDDQWRWAAFKQKKGRRMFRPIPRDRDQVFFLNEGIIPNIASSKYILPKFEGFDDEMNWAPGFNFNARYFDRYFLAQADLEDWIAQAEYIQKHITDEVILEALQHLPEEIRDFHHDEIFEVLKARRTQLPDIAKEYYAHLAKHVSVLGSDKMEQVTVERLENGFTEVTLKKISKKGNIQQTLYHRVFDPKQTKEIRIYGFGGKDTFIFKGNHKSKIKVRVIGGDGEDTIEDTTDRHSSKNILIYDTKDSTNIVHKGGAVKKKLSKKADINDYNRAEFKFNSILPILYGGYIPDDGILLGGGFVFTNHSFRKVPFASKHTLYGAIATANVGAFKLKYKGQFTDVLGNSDLVIDAVLRSPKNSNYYGMGNESVFDKERGVDFYRFLYTYHDINTHFLVEFNKSVNIKLGGTFIHTDVSNNKYLADRYFAESGDYLTFEGALDPQNYFGPEIGFEIDKRNNSLLPKKGVHLQIGGRALRNFENDKLNYINIDGQFTYHYTFKLPTDLTLAYHVGGATNFGDYHYLMANKIGGNKNMRGFRRDRFYGDASLYNSLDAHLDIFKFKNSIIPFTFGVIGFYDFGRVWLEGESSDKWHESYGGGIYIAPVDKIALSSIVGASDERLNVYFNVGFSF</sequence>
<comment type="subcellular location">
    <subcellularLocation>
        <location evidence="1">Membrane</location>
    </subcellularLocation>
</comment>
<keyword evidence="2" id="KW-0732">Signal</keyword>
<keyword evidence="8" id="KW-1185">Reference proteome</keyword>
<keyword evidence="3" id="KW-0378">Hydrolase</keyword>
<evidence type="ECO:0000256" key="1">
    <source>
        <dbReference type="ARBA" id="ARBA00004370"/>
    </source>
</evidence>
<evidence type="ECO:0000259" key="5">
    <source>
        <dbReference type="Pfam" id="PF00149"/>
    </source>
</evidence>
<organism evidence="7 8">
    <name type="scientific">Flammeovirga aprica JL-4</name>
    <dbReference type="NCBI Taxonomy" id="694437"/>
    <lineage>
        <taxon>Bacteria</taxon>
        <taxon>Pseudomonadati</taxon>
        <taxon>Bacteroidota</taxon>
        <taxon>Cytophagia</taxon>
        <taxon>Cytophagales</taxon>
        <taxon>Flammeovirgaceae</taxon>
        <taxon>Flammeovirga</taxon>
    </lineage>
</organism>
<feature type="domain" description="Calcineurin-like phosphoesterase" evidence="5">
    <location>
        <begin position="25"/>
        <end position="215"/>
    </location>
</feature>
<dbReference type="Gene3D" id="3.60.21.10">
    <property type="match status" value="1"/>
</dbReference>
<dbReference type="RefSeq" id="WP_169657900.1">
    <property type="nucleotide sequence ID" value="NZ_JABANE010000045.1"/>
</dbReference>
<name>A0A7X9RVT9_9BACT</name>
<proteinExistence type="predicted"/>
<evidence type="ECO:0000256" key="2">
    <source>
        <dbReference type="ARBA" id="ARBA00022729"/>
    </source>
</evidence>
<dbReference type="PANTHER" id="PTHR10161:SF14">
    <property type="entry name" value="TARTRATE-RESISTANT ACID PHOSPHATASE TYPE 5"/>
    <property type="match status" value="1"/>
</dbReference>
<dbReference type="GO" id="GO:0016787">
    <property type="term" value="F:hydrolase activity"/>
    <property type="evidence" value="ECO:0007669"/>
    <property type="project" value="UniProtKB-KW"/>
</dbReference>
<dbReference type="InterPro" id="IPR029052">
    <property type="entry name" value="Metallo-depent_PP-like"/>
</dbReference>
<dbReference type="AlphaFoldDB" id="A0A7X9RVT9"/>
<dbReference type="Gene3D" id="2.40.160.50">
    <property type="entry name" value="membrane protein fhac: a member of the omp85/tpsb transporter family"/>
    <property type="match status" value="1"/>
</dbReference>
<protein>
    <submittedName>
        <fullName evidence="7">BamA/TamA family outer membrane protein</fullName>
    </submittedName>
</protein>
<dbReference type="InterPro" id="IPR051558">
    <property type="entry name" value="Metallophosphoesterase_PAP"/>
</dbReference>
<comment type="caution">
    <text evidence="7">The sequence shown here is derived from an EMBL/GenBank/DDBJ whole genome shotgun (WGS) entry which is preliminary data.</text>
</comment>
<dbReference type="PANTHER" id="PTHR10161">
    <property type="entry name" value="TARTRATE-RESISTANT ACID PHOSPHATASE TYPE 5"/>
    <property type="match status" value="1"/>
</dbReference>
<dbReference type="Pfam" id="PF01103">
    <property type="entry name" value="Omp85"/>
    <property type="match status" value="1"/>
</dbReference>
<evidence type="ECO:0000313" key="7">
    <source>
        <dbReference type="EMBL" id="NME69634.1"/>
    </source>
</evidence>
<evidence type="ECO:0000259" key="6">
    <source>
        <dbReference type="Pfam" id="PF01103"/>
    </source>
</evidence>
<accession>A0A7X9RVT9</accession>
<dbReference type="SUPFAM" id="SSF56300">
    <property type="entry name" value="Metallo-dependent phosphatases"/>
    <property type="match status" value="1"/>
</dbReference>
<dbReference type="Pfam" id="PF00149">
    <property type="entry name" value="Metallophos"/>
    <property type="match status" value="1"/>
</dbReference>